<dbReference type="InterPro" id="IPR036259">
    <property type="entry name" value="MFS_trans_sf"/>
</dbReference>
<dbReference type="InterPro" id="IPR024989">
    <property type="entry name" value="MFS_assoc_dom"/>
</dbReference>
<dbReference type="PANTHER" id="PTHR23522">
    <property type="entry name" value="BLL5896 PROTEIN"/>
    <property type="match status" value="1"/>
</dbReference>
<dbReference type="InterPro" id="IPR026032">
    <property type="entry name" value="HcaT-like"/>
</dbReference>
<feature type="transmembrane region" description="Helical" evidence="8">
    <location>
        <begin position="129"/>
        <end position="149"/>
    </location>
</feature>
<gene>
    <name evidence="10" type="ORF">CGZ75_06025</name>
</gene>
<feature type="transmembrane region" description="Helical" evidence="8">
    <location>
        <begin position="256"/>
        <end position="276"/>
    </location>
</feature>
<feature type="transmembrane region" description="Helical" evidence="8">
    <location>
        <begin position="67"/>
        <end position="84"/>
    </location>
</feature>
<evidence type="ECO:0000256" key="5">
    <source>
        <dbReference type="ARBA" id="ARBA00022692"/>
    </source>
</evidence>
<feature type="domain" description="Major facilitator superfamily associated" evidence="9">
    <location>
        <begin position="7"/>
        <end position="353"/>
    </location>
</feature>
<name>A0A229P2D9_9BACL</name>
<comment type="caution">
    <text evidence="10">The sequence shown here is derived from an EMBL/GenBank/DDBJ whole genome shotgun (WGS) entry which is preliminary data.</text>
</comment>
<dbReference type="EMBL" id="NMUQ01000001">
    <property type="protein sequence ID" value="OXM16247.1"/>
    <property type="molecule type" value="Genomic_DNA"/>
</dbReference>
<dbReference type="Proteomes" id="UP000215145">
    <property type="component" value="Unassembled WGS sequence"/>
</dbReference>
<feature type="transmembrane region" description="Helical" evidence="8">
    <location>
        <begin position="351"/>
        <end position="369"/>
    </location>
</feature>
<dbReference type="GO" id="GO:0005886">
    <property type="term" value="C:plasma membrane"/>
    <property type="evidence" value="ECO:0007669"/>
    <property type="project" value="UniProtKB-SubCell"/>
</dbReference>
<dbReference type="Pfam" id="PF12832">
    <property type="entry name" value="MFS_1_like"/>
    <property type="match status" value="1"/>
</dbReference>
<evidence type="ECO:0000256" key="3">
    <source>
        <dbReference type="ARBA" id="ARBA00022475"/>
    </source>
</evidence>
<protein>
    <submittedName>
        <fullName evidence="10">MFS transporter</fullName>
    </submittedName>
</protein>
<evidence type="ECO:0000256" key="1">
    <source>
        <dbReference type="ARBA" id="ARBA00004429"/>
    </source>
</evidence>
<proteinExistence type="predicted"/>
<evidence type="ECO:0000256" key="4">
    <source>
        <dbReference type="ARBA" id="ARBA00022519"/>
    </source>
</evidence>
<dbReference type="GO" id="GO:0030395">
    <property type="term" value="F:lactose binding"/>
    <property type="evidence" value="ECO:0007669"/>
    <property type="project" value="TreeGrafter"/>
</dbReference>
<accession>A0A229P2D9</accession>
<evidence type="ECO:0000313" key="11">
    <source>
        <dbReference type="Proteomes" id="UP000215145"/>
    </source>
</evidence>
<evidence type="ECO:0000259" key="9">
    <source>
        <dbReference type="Pfam" id="PF12832"/>
    </source>
</evidence>
<sequence>MKLFFWFYFVLYSGNALFGTFVPVYFQQQGFSASEIGLLLSFGPFVAVLAQPAWGTYTDKASSKNRVLILMLIGSGISMLLFPMATSFGWLMLVISLFTLFQSSIPAVSDAITLEALGNKASYYGHIRIGGTLGFALMSVSFGIYAEHFAIEGMFVAYAIVMAVSVLVLLLYPNIKGHQFGGRKMNLLELLRNRRLMLYMSICFAINITLGYYYSFFPLYFKDIGAGNDLLGWSMVISALCELPFLLYSARILKRFSVSTILLFAGGAATLRWLLFSTLDSAWLVLPAQALHGLTFIVVTVTMSVYINKEVPAELRASGQTLNVLINMGAARIIGSYAGGYASEVVGLQNVFLYAAFLLLAALAAFAIISRRMERKGLAGRGIAG</sequence>
<keyword evidence="5 8" id="KW-0812">Transmembrane</keyword>
<keyword evidence="7 8" id="KW-0472">Membrane</keyword>
<dbReference type="Gene3D" id="1.20.1250.20">
    <property type="entry name" value="MFS general substrate transporter like domains"/>
    <property type="match status" value="2"/>
</dbReference>
<comment type="subcellular location">
    <subcellularLocation>
        <location evidence="1">Cell inner membrane</location>
        <topology evidence="1">Multi-pass membrane protein</topology>
    </subcellularLocation>
</comment>
<dbReference type="RefSeq" id="WP_089523331.1">
    <property type="nucleotide sequence ID" value="NZ_NMUQ01000001.1"/>
</dbReference>
<feature type="transmembrane region" description="Helical" evidence="8">
    <location>
        <begin position="319"/>
        <end position="339"/>
    </location>
</feature>
<keyword evidence="3" id="KW-1003">Cell membrane</keyword>
<keyword evidence="2" id="KW-0813">Transport</keyword>
<evidence type="ECO:0000256" key="6">
    <source>
        <dbReference type="ARBA" id="ARBA00022989"/>
    </source>
</evidence>
<keyword evidence="11" id="KW-1185">Reference proteome</keyword>
<feature type="transmembrane region" description="Helical" evidence="8">
    <location>
        <begin position="5"/>
        <end position="26"/>
    </location>
</feature>
<dbReference type="PIRSF" id="PIRSF004925">
    <property type="entry name" value="HcaT"/>
    <property type="match status" value="1"/>
</dbReference>
<dbReference type="PANTHER" id="PTHR23522:SF10">
    <property type="entry name" value="3-PHENYLPROPIONIC ACID TRANSPORTER-RELATED"/>
    <property type="match status" value="1"/>
</dbReference>
<evidence type="ECO:0000256" key="2">
    <source>
        <dbReference type="ARBA" id="ARBA00022448"/>
    </source>
</evidence>
<evidence type="ECO:0000256" key="7">
    <source>
        <dbReference type="ARBA" id="ARBA00023136"/>
    </source>
</evidence>
<dbReference type="SUPFAM" id="SSF103473">
    <property type="entry name" value="MFS general substrate transporter"/>
    <property type="match status" value="1"/>
</dbReference>
<feature type="transmembrane region" description="Helical" evidence="8">
    <location>
        <begin position="196"/>
        <end position="215"/>
    </location>
</feature>
<evidence type="ECO:0000313" key="10">
    <source>
        <dbReference type="EMBL" id="OXM16247.1"/>
    </source>
</evidence>
<dbReference type="AlphaFoldDB" id="A0A229P2D9"/>
<reference evidence="10 11" key="1">
    <citation type="submission" date="2017-07" db="EMBL/GenBank/DDBJ databases">
        <title>Paenibacillus herberti R33 genome sequencing and assembly.</title>
        <authorList>
            <person name="Su W."/>
        </authorList>
    </citation>
    <scope>NUCLEOTIDE SEQUENCE [LARGE SCALE GENOMIC DNA]</scope>
    <source>
        <strain evidence="10 11">R33</strain>
    </source>
</reference>
<dbReference type="OrthoDB" id="1650886at2"/>
<feature type="transmembrane region" description="Helical" evidence="8">
    <location>
        <begin position="90"/>
        <end position="108"/>
    </location>
</feature>
<feature type="transmembrane region" description="Helical" evidence="8">
    <location>
        <begin position="38"/>
        <end position="55"/>
    </location>
</feature>
<feature type="transmembrane region" description="Helical" evidence="8">
    <location>
        <begin position="230"/>
        <end position="249"/>
    </location>
</feature>
<feature type="transmembrane region" description="Helical" evidence="8">
    <location>
        <begin position="155"/>
        <end position="175"/>
    </location>
</feature>
<dbReference type="GO" id="GO:0015528">
    <property type="term" value="F:lactose:proton symporter activity"/>
    <property type="evidence" value="ECO:0007669"/>
    <property type="project" value="TreeGrafter"/>
</dbReference>
<evidence type="ECO:0000256" key="8">
    <source>
        <dbReference type="SAM" id="Phobius"/>
    </source>
</evidence>
<keyword evidence="6 8" id="KW-1133">Transmembrane helix</keyword>
<organism evidence="10 11">
    <name type="scientific">Paenibacillus herberti</name>
    <dbReference type="NCBI Taxonomy" id="1619309"/>
    <lineage>
        <taxon>Bacteria</taxon>
        <taxon>Bacillati</taxon>
        <taxon>Bacillota</taxon>
        <taxon>Bacilli</taxon>
        <taxon>Bacillales</taxon>
        <taxon>Paenibacillaceae</taxon>
        <taxon>Paenibacillus</taxon>
    </lineage>
</organism>
<keyword evidence="4" id="KW-0997">Cell inner membrane</keyword>
<feature type="transmembrane region" description="Helical" evidence="8">
    <location>
        <begin position="282"/>
        <end position="307"/>
    </location>
</feature>